<feature type="compositionally biased region" description="Acidic residues" evidence="1">
    <location>
        <begin position="91"/>
        <end position="110"/>
    </location>
</feature>
<dbReference type="Proteomes" id="UP001281410">
    <property type="component" value="Unassembled WGS sequence"/>
</dbReference>
<reference evidence="2" key="1">
    <citation type="journal article" date="2023" name="Plant J.">
        <title>Genome sequences and population genomics provide insights into the demographic history, inbreeding, and mutation load of two 'living fossil' tree species of Dipteronia.</title>
        <authorList>
            <person name="Feng Y."/>
            <person name="Comes H.P."/>
            <person name="Chen J."/>
            <person name="Zhu S."/>
            <person name="Lu R."/>
            <person name="Zhang X."/>
            <person name="Li P."/>
            <person name="Qiu J."/>
            <person name="Olsen K.M."/>
            <person name="Qiu Y."/>
        </authorList>
    </citation>
    <scope>NUCLEOTIDE SEQUENCE</scope>
    <source>
        <strain evidence="2">NBL</strain>
    </source>
</reference>
<evidence type="ECO:0000256" key="1">
    <source>
        <dbReference type="SAM" id="MobiDB-lite"/>
    </source>
</evidence>
<proteinExistence type="predicted"/>
<dbReference type="EMBL" id="JANJYJ010000010">
    <property type="protein sequence ID" value="KAK3185121.1"/>
    <property type="molecule type" value="Genomic_DNA"/>
</dbReference>
<evidence type="ECO:0000313" key="3">
    <source>
        <dbReference type="Proteomes" id="UP001281410"/>
    </source>
</evidence>
<dbReference type="AlphaFoldDB" id="A0AAD9ZMX5"/>
<feature type="compositionally biased region" description="Polar residues" evidence="1">
    <location>
        <begin position="45"/>
        <end position="61"/>
    </location>
</feature>
<protein>
    <submittedName>
        <fullName evidence="2">Uncharacterized protein</fullName>
    </submittedName>
</protein>
<organism evidence="2 3">
    <name type="scientific">Dipteronia sinensis</name>
    <dbReference type="NCBI Taxonomy" id="43782"/>
    <lineage>
        <taxon>Eukaryota</taxon>
        <taxon>Viridiplantae</taxon>
        <taxon>Streptophyta</taxon>
        <taxon>Embryophyta</taxon>
        <taxon>Tracheophyta</taxon>
        <taxon>Spermatophyta</taxon>
        <taxon>Magnoliopsida</taxon>
        <taxon>eudicotyledons</taxon>
        <taxon>Gunneridae</taxon>
        <taxon>Pentapetalae</taxon>
        <taxon>rosids</taxon>
        <taxon>malvids</taxon>
        <taxon>Sapindales</taxon>
        <taxon>Sapindaceae</taxon>
        <taxon>Hippocastanoideae</taxon>
        <taxon>Acereae</taxon>
        <taxon>Dipteronia</taxon>
    </lineage>
</organism>
<dbReference type="PANTHER" id="PTHR31973:SF195">
    <property type="entry name" value="MUDR FAMILY TRANSPOSASE"/>
    <property type="match status" value="1"/>
</dbReference>
<gene>
    <name evidence="2" type="ORF">Dsin_032407</name>
</gene>
<dbReference type="PANTHER" id="PTHR31973">
    <property type="entry name" value="POLYPROTEIN, PUTATIVE-RELATED"/>
    <property type="match status" value="1"/>
</dbReference>
<sequence>MIIHKEKVWATIDVEFVYKYEFRLPANPIQSACTVSPVKPIENPGSPTSTPNYKSVSGSNNPFASHASPDFTLAANDQATPVSTTKHAVVDDNDSFESSDTEDESGDDDGGQGATKDGTEEQGGFTAECTQRCCGWVLRAWKSNKGTYWHLKSFVNEHTCDSNDNYNIEFKRVSACVIGDLFASKFGDPGLIICPKDIVSEMMEQHGIHLSYNKAYRSKKHALNKVFGDLWESFHKLPAYFYVLEQSNHGTVKKIKIDSKNRFKYGFMAIGASIEGFNSVIRPVIYIDATHLKARTRGVLVAMCKDGNEMILGMTPVPVQNRWFRFRGS</sequence>
<keyword evidence="3" id="KW-1185">Reference proteome</keyword>
<comment type="caution">
    <text evidence="2">The sequence shown here is derived from an EMBL/GenBank/DDBJ whole genome shotgun (WGS) entry which is preliminary data.</text>
</comment>
<feature type="region of interest" description="Disordered" evidence="1">
    <location>
        <begin position="82"/>
        <end position="123"/>
    </location>
</feature>
<feature type="region of interest" description="Disordered" evidence="1">
    <location>
        <begin position="40"/>
        <end position="61"/>
    </location>
</feature>
<accession>A0AAD9ZMX5</accession>
<name>A0AAD9ZMX5_9ROSI</name>
<evidence type="ECO:0000313" key="2">
    <source>
        <dbReference type="EMBL" id="KAK3185121.1"/>
    </source>
</evidence>